<proteinExistence type="predicted"/>
<feature type="domain" description="DUF6850" evidence="2">
    <location>
        <begin position="52"/>
        <end position="517"/>
    </location>
</feature>
<organism evidence="3 4">
    <name type="scientific">Sphingobacterium yanglingense</name>
    <dbReference type="NCBI Taxonomy" id="1437280"/>
    <lineage>
        <taxon>Bacteria</taxon>
        <taxon>Pseudomonadati</taxon>
        <taxon>Bacteroidota</taxon>
        <taxon>Sphingobacteriia</taxon>
        <taxon>Sphingobacteriales</taxon>
        <taxon>Sphingobacteriaceae</taxon>
        <taxon>Sphingobacterium</taxon>
    </lineage>
</organism>
<evidence type="ECO:0000256" key="1">
    <source>
        <dbReference type="SAM" id="SignalP"/>
    </source>
</evidence>
<evidence type="ECO:0000259" key="2">
    <source>
        <dbReference type="Pfam" id="PF21012"/>
    </source>
</evidence>
<name>A0A4R6WG84_9SPHI</name>
<evidence type="ECO:0000313" key="3">
    <source>
        <dbReference type="EMBL" id="TDQ79104.1"/>
    </source>
</evidence>
<protein>
    <recommendedName>
        <fullName evidence="2">DUF6850 domain-containing protein</fullName>
    </recommendedName>
</protein>
<accession>A0A4R6WG84</accession>
<gene>
    <name evidence="3" type="ORF">CLV99_0536</name>
</gene>
<feature type="signal peptide" evidence="1">
    <location>
        <begin position="1"/>
        <end position="24"/>
    </location>
</feature>
<reference evidence="3 4" key="1">
    <citation type="submission" date="2019-03" db="EMBL/GenBank/DDBJ databases">
        <title>Genomic Encyclopedia of Archaeal and Bacterial Type Strains, Phase II (KMG-II): from individual species to whole genera.</title>
        <authorList>
            <person name="Goeker M."/>
        </authorList>
    </citation>
    <scope>NUCLEOTIDE SEQUENCE [LARGE SCALE GENOMIC DNA]</scope>
    <source>
        <strain evidence="3 4">DSM 28353</strain>
    </source>
</reference>
<dbReference type="OrthoDB" id="662051at2"/>
<keyword evidence="1" id="KW-0732">Signal</keyword>
<sequence>MTLLKKIIACGAVVLAFAISSLYAQEIVQQKNVLTLEILDSLGTWRNSKNAAGLIWDKPMVFSKIEMDYAREQGNFKRPEVPARSNSQGVYGIGSTYINDSYIQGFLSYNRHKREDASFNASLIDPTRDMPYRVLDSNASDWINQHYKMGFDWTSPVLSDRWSIGLGMRYDASSGAKQRDIRAKISSYALQVSPAVVYALTAKQRIGAHVSYRNSKEESENSNVNVYVDQGYYLHYGLGHAIPYVGSGTNLNYKGDTWGTGIQYEWKGNWDLFASSAYHIGAERVTMGLLETRSEGLLLKKDISTEVIARRVKGQYIHRITVSHRWHGNVGTEFWNEFVSGVDSEGYVNRYRANRSRYEGQQWRAHYLWMEETPWGYRWKLDALMSYDQQKDRYILPESSMMIAHMNYGMGVSRAFNWNRSVWAIGAKVLRKQNLKGEYSYGGNRSDEWPVTELMQGDLHYLKASYWRLDIPLTYTVKLPKVDQQELYMRGNLFWIDPASGGGKNRKGGELALGMTF</sequence>
<feature type="chain" id="PRO_5020327257" description="DUF6850 domain-containing protein" evidence="1">
    <location>
        <begin position="25"/>
        <end position="517"/>
    </location>
</feature>
<dbReference type="EMBL" id="SNYV01000011">
    <property type="protein sequence ID" value="TDQ79104.1"/>
    <property type="molecule type" value="Genomic_DNA"/>
</dbReference>
<dbReference type="AlphaFoldDB" id="A0A4R6WG84"/>
<dbReference type="InterPro" id="IPR049236">
    <property type="entry name" value="DUF6850"/>
</dbReference>
<dbReference type="Proteomes" id="UP000295292">
    <property type="component" value="Unassembled WGS sequence"/>
</dbReference>
<comment type="caution">
    <text evidence="3">The sequence shown here is derived from an EMBL/GenBank/DDBJ whole genome shotgun (WGS) entry which is preliminary data.</text>
</comment>
<dbReference type="Pfam" id="PF21012">
    <property type="entry name" value="DUF6850"/>
    <property type="match status" value="1"/>
</dbReference>
<keyword evidence="4" id="KW-1185">Reference proteome</keyword>
<dbReference type="RefSeq" id="WP_133582919.1">
    <property type="nucleotide sequence ID" value="NZ_SNYV01000011.1"/>
</dbReference>
<evidence type="ECO:0000313" key="4">
    <source>
        <dbReference type="Proteomes" id="UP000295292"/>
    </source>
</evidence>